<dbReference type="AlphaFoldDB" id="A0A126V0C7"/>
<dbReference type="OrthoDB" id="8478053at2"/>
<feature type="transmembrane region" description="Helical" evidence="1">
    <location>
        <begin position="333"/>
        <end position="351"/>
    </location>
</feature>
<sequence length="576" mass="62972">MTVDKPNPDTSRDDSAGPHVSNAILTRYGLFVVYTFLMTLPVLAALVISHVGGPYSWDDGAITLAFGQTLFATGEFALNASSPRVEGSSSLLFAILSGGVVQGLALDFNEAVISSRVISAIFLGATSCLLFHILRRYLSVPHAALISALYCLLPVHYAEVFNGMEMTAFAFFLLVYFHFLNKRHLVALVVLPCVLLIRIEAGFYLLVVLALAIWKAQPLDRARFLQHFGATVLMLLALQLFRTLYFDSFVPNTILAKMHPPYSASGLRGIELKFLGLMDFLKHYAVPVITIPVLFFLTGPKRRVRPEHLLIIAFGLFAILSGRNWGYDARMTLSLLAPAIVGVAAASDALAEKGKSATLSLLPAALILLTIAGHSVGSIGSVRQFLSALATGASYSEFSEMDVSNLDPTQPYSHGFYGVTPDNYRITGEAVEAMAERLDLPVIKFVVPDVGGLGLCCDTVAVIDIALLTNPVLAKQGYAGFDEYLSKVAPDLIQTHEVWSLVTGMYDSRYFQENFTPIIFRNNFMYLRNDHAETLLSRGDATRTSFRAFDFGTVRYGADVSNGLYSITESSLLQVR</sequence>
<accession>A0A126V0C7</accession>
<feature type="transmembrane region" description="Helical" evidence="1">
    <location>
        <begin position="224"/>
        <end position="241"/>
    </location>
</feature>
<dbReference type="EMBL" id="CP014327">
    <property type="protein sequence ID" value="AML51744.1"/>
    <property type="molecule type" value="Genomic_DNA"/>
</dbReference>
<reference evidence="2 3" key="1">
    <citation type="submission" date="2016-02" db="EMBL/GenBank/DDBJ databases">
        <title>Complete genome sequence of Halocynthiibacter arcticus PAMC 20958t from arctic marine sediment.</title>
        <authorList>
            <person name="Lee Y.M."/>
            <person name="Baek K."/>
            <person name="Lee H.K."/>
            <person name="Shin S.C."/>
        </authorList>
    </citation>
    <scope>NUCLEOTIDE SEQUENCE [LARGE SCALE GENOMIC DNA]</scope>
    <source>
        <strain evidence="2">PAMC 20958</strain>
    </source>
</reference>
<feature type="transmembrane region" description="Helical" evidence="1">
    <location>
        <begin position="112"/>
        <end position="134"/>
    </location>
</feature>
<keyword evidence="3" id="KW-1185">Reference proteome</keyword>
<keyword evidence="1" id="KW-1133">Transmembrane helix</keyword>
<dbReference type="RefSeq" id="WP_039001708.1">
    <property type="nucleotide sequence ID" value="NZ_CP014327.1"/>
</dbReference>
<dbReference type="KEGG" id="hat:RC74_11150"/>
<dbReference type="Proteomes" id="UP000070371">
    <property type="component" value="Chromosome"/>
</dbReference>
<feature type="transmembrane region" description="Helical" evidence="1">
    <location>
        <begin position="358"/>
        <end position="377"/>
    </location>
</feature>
<name>A0A126V0C7_9RHOB</name>
<evidence type="ECO:0000256" key="1">
    <source>
        <dbReference type="SAM" id="Phobius"/>
    </source>
</evidence>
<keyword evidence="1" id="KW-0812">Transmembrane</keyword>
<feature type="transmembrane region" description="Helical" evidence="1">
    <location>
        <begin position="28"/>
        <end position="48"/>
    </location>
</feature>
<gene>
    <name evidence="2" type="ORF">RC74_11150</name>
</gene>
<protein>
    <recommendedName>
        <fullName evidence="4">Glycosyltransferase RgtA/B/C/D-like domain-containing protein</fullName>
    </recommendedName>
</protein>
<proteinExistence type="predicted"/>
<feature type="transmembrane region" description="Helical" evidence="1">
    <location>
        <begin position="155"/>
        <end position="179"/>
    </location>
</feature>
<evidence type="ECO:0000313" key="3">
    <source>
        <dbReference type="Proteomes" id="UP000070371"/>
    </source>
</evidence>
<evidence type="ECO:0000313" key="2">
    <source>
        <dbReference type="EMBL" id="AML51744.1"/>
    </source>
</evidence>
<evidence type="ECO:0008006" key="4">
    <source>
        <dbReference type="Google" id="ProtNLM"/>
    </source>
</evidence>
<feature type="transmembrane region" description="Helical" evidence="1">
    <location>
        <begin position="185"/>
        <end position="212"/>
    </location>
</feature>
<keyword evidence="1" id="KW-0472">Membrane</keyword>
<feature type="transmembrane region" description="Helical" evidence="1">
    <location>
        <begin position="309"/>
        <end position="327"/>
    </location>
</feature>
<organism evidence="2 3">
    <name type="scientific">Falsihalocynthiibacter arcticus</name>
    <dbReference type="NCBI Taxonomy" id="1579316"/>
    <lineage>
        <taxon>Bacteria</taxon>
        <taxon>Pseudomonadati</taxon>
        <taxon>Pseudomonadota</taxon>
        <taxon>Alphaproteobacteria</taxon>
        <taxon>Rhodobacterales</taxon>
        <taxon>Roseobacteraceae</taxon>
        <taxon>Falsihalocynthiibacter</taxon>
    </lineage>
</organism>
<feature type="transmembrane region" description="Helical" evidence="1">
    <location>
        <begin position="280"/>
        <end position="297"/>
    </location>
</feature>